<sequence length="356" mass="39694">MSTLPPSIAPENAFLLPMVARWLEPPLSYYTMVSSKAVAVLERLARWPSPLPRHEQFPLPPSVQTPTGSFVIDDLLALGQDLINYHDLCAQDSTPMDTVASVMDLLLKSYLNSALANRTQATDRGMLRLPSWMGDCDGSPRVSVCLRDYHWQYTLEELDKVFPAPPATLPKFDRARKETLAASVRTPPGWFSDMHTDFAGLAQAIVHFEGEKLWLLWPATAKNLKWWGLQHPQPWIGHPSRLLEALDSLEGLEIMHVSDPCAFIVPPFCIHAVIAFAGSSHTCVSFAHAAHWATAQAGLEFCKGLVRNPMYPANNEAPLWEKVMGKMSQASAYLAAWKRDTAAIYLRHKNRNVSSV</sequence>
<evidence type="ECO:0008006" key="3">
    <source>
        <dbReference type="Google" id="ProtNLM"/>
    </source>
</evidence>
<proteinExistence type="predicted"/>
<protein>
    <recommendedName>
        <fullName evidence="3">JmjC domain-containing protein</fullName>
    </recommendedName>
</protein>
<dbReference type="Gene3D" id="2.60.120.650">
    <property type="entry name" value="Cupin"/>
    <property type="match status" value="1"/>
</dbReference>
<evidence type="ECO:0000313" key="1">
    <source>
        <dbReference type="EMBL" id="KAK6971835.1"/>
    </source>
</evidence>
<reference evidence="1 2" key="1">
    <citation type="journal article" date="2024" name="J Genomics">
        <title>Draft genome sequencing and assembly of Favolaschia claudopus CIRM-BRFM 2984 isolated from oak limbs.</title>
        <authorList>
            <person name="Navarro D."/>
            <person name="Drula E."/>
            <person name="Chaduli D."/>
            <person name="Cazenave R."/>
            <person name="Ahrendt S."/>
            <person name="Wang J."/>
            <person name="Lipzen A."/>
            <person name="Daum C."/>
            <person name="Barry K."/>
            <person name="Grigoriev I.V."/>
            <person name="Favel A."/>
            <person name="Rosso M.N."/>
            <person name="Martin F."/>
        </authorList>
    </citation>
    <scope>NUCLEOTIDE SEQUENCE [LARGE SCALE GENOMIC DNA]</scope>
    <source>
        <strain evidence="1 2">CIRM-BRFM 2984</strain>
    </source>
</reference>
<dbReference type="Proteomes" id="UP001362999">
    <property type="component" value="Unassembled WGS sequence"/>
</dbReference>
<comment type="caution">
    <text evidence="1">The sequence shown here is derived from an EMBL/GenBank/DDBJ whole genome shotgun (WGS) entry which is preliminary data.</text>
</comment>
<evidence type="ECO:0000313" key="2">
    <source>
        <dbReference type="Proteomes" id="UP001362999"/>
    </source>
</evidence>
<dbReference type="SUPFAM" id="SSF51197">
    <property type="entry name" value="Clavaminate synthase-like"/>
    <property type="match status" value="1"/>
</dbReference>
<organism evidence="1 2">
    <name type="scientific">Favolaschia claudopus</name>
    <dbReference type="NCBI Taxonomy" id="2862362"/>
    <lineage>
        <taxon>Eukaryota</taxon>
        <taxon>Fungi</taxon>
        <taxon>Dikarya</taxon>
        <taxon>Basidiomycota</taxon>
        <taxon>Agaricomycotina</taxon>
        <taxon>Agaricomycetes</taxon>
        <taxon>Agaricomycetidae</taxon>
        <taxon>Agaricales</taxon>
        <taxon>Marasmiineae</taxon>
        <taxon>Mycenaceae</taxon>
        <taxon>Favolaschia</taxon>
    </lineage>
</organism>
<keyword evidence="2" id="KW-1185">Reference proteome</keyword>
<gene>
    <name evidence="1" type="ORF">R3P38DRAFT_3141191</name>
</gene>
<dbReference type="EMBL" id="JAWWNJ010000204">
    <property type="protein sequence ID" value="KAK6971835.1"/>
    <property type="molecule type" value="Genomic_DNA"/>
</dbReference>
<name>A0AAV9Z5C8_9AGAR</name>
<accession>A0AAV9Z5C8</accession>
<dbReference type="AlphaFoldDB" id="A0AAV9Z5C8"/>